<keyword evidence="1" id="KW-0534">Nitrate assimilation</keyword>
<dbReference type="Gene3D" id="1.10.3480.10">
    <property type="entry name" value="TorD-like"/>
    <property type="match status" value="1"/>
</dbReference>
<organism evidence="3 4">
    <name type="scientific">Gordonia alkaliphila</name>
    <dbReference type="NCBI Taxonomy" id="1053547"/>
    <lineage>
        <taxon>Bacteria</taxon>
        <taxon>Bacillati</taxon>
        <taxon>Actinomycetota</taxon>
        <taxon>Actinomycetes</taxon>
        <taxon>Mycobacteriales</taxon>
        <taxon>Gordoniaceae</taxon>
        <taxon>Gordonia</taxon>
    </lineage>
</organism>
<sequence>MRNRLTATRRRVGRKRDDHRIVYQGASWCLSYPDDDLLGRLPMLAAALDEQPDSAAVRTLRGVVEHLAAADPATARQNYVDVFDMTRRHTLYLTYWTDGDTRRRGTSLGAFKQRYRDSGFLVDTHGELPDYLPMVLEFAARVDAEGGHTLLVENRPALELIRIALDERDSPYADVLAAVCATLPGASPAGKATALAMAAAGPAVEAVGLDSSGPAMSGPPPSGPGGRKLLPLYTSNDDSADRLGPIRW</sequence>
<evidence type="ECO:0000313" key="3">
    <source>
        <dbReference type="EMBL" id="GAA4753565.1"/>
    </source>
</evidence>
<dbReference type="PANTHER" id="PTHR43680">
    <property type="entry name" value="NITRATE REDUCTASE MOLYBDENUM COFACTOR ASSEMBLY CHAPERONE"/>
    <property type="match status" value="1"/>
</dbReference>
<dbReference type="SUPFAM" id="SSF89155">
    <property type="entry name" value="TorD-like"/>
    <property type="match status" value="1"/>
</dbReference>
<dbReference type="InterPro" id="IPR003765">
    <property type="entry name" value="NO3_reductase_chaperone_NarJ"/>
</dbReference>
<gene>
    <name evidence="3" type="primary">narJ</name>
    <name evidence="3" type="ORF">GCM10023217_26260</name>
</gene>
<name>A0ABP8ZD63_9ACTN</name>
<keyword evidence="4" id="KW-1185">Reference proteome</keyword>
<feature type="region of interest" description="Disordered" evidence="2">
    <location>
        <begin position="210"/>
        <end position="248"/>
    </location>
</feature>
<evidence type="ECO:0000256" key="2">
    <source>
        <dbReference type="SAM" id="MobiDB-lite"/>
    </source>
</evidence>
<accession>A0ABP8ZD63</accession>
<dbReference type="PANTHER" id="PTHR43680:SF2">
    <property type="entry name" value="NITRATE REDUCTASE MOLYBDENUM COFACTOR ASSEMBLY CHAPERONE NARJ"/>
    <property type="match status" value="1"/>
</dbReference>
<dbReference type="Proteomes" id="UP001500822">
    <property type="component" value="Unassembled WGS sequence"/>
</dbReference>
<comment type="caution">
    <text evidence="3">The sequence shown here is derived from an EMBL/GenBank/DDBJ whole genome shotgun (WGS) entry which is preliminary data.</text>
</comment>
<dbReference type="EMBL" id="BAABIE010000012">
    <property type="protein sequence ID" value="GAA4753565.1"/>
    <property type="molecule type" value="Genomic_DNA"/>
</dbReference>
<dbReference type="InterPro" id="IPR020945">
    <property type="entry name" value="DMSO/NO3_reduct_chaperone"/>
</dbReference>
<evidence type="ECO:0000256" key="1">
    <source>
        <dbReference type="ARBA" id="ARBA00023063"/>
    </source>
</evidence>
<dbReference type="InterPro" id="IPR036411">
    <property type="entry name" value="TorD-like_sf"/>
</dbReference>
<dbReference type="RefSeq" id="WP_345313840.1">
    <property type="nucleotide sequence ID" value="NZ_BAABIE010000012.1"/>
</dbReference>
<evidence type="ECO:0000313" key="4">
    <source>
        <dbReference type="Proteomes" id="UP001500822"/>
    </source>
</evidence>
<reference evidence="4" key="1">
    <citation type="journal article" date="2019" name="Int. J. Syst. Evol. Microbiol.">
        <title>The Global Catalogue of Microorganisms (GCM) 10K type strain sequencing project: providing services to taxonomists for standard genome sequencing and annotation.</title>
        <authorList>
            <consortium name="The Broad Institute Genomics Platform"/>
            <consortium name="The Broad Institute Genome Sequencing Center for Infectious Disease"/>
            <person name="Wu L."/>
            <person name="Ma J."/>
        </authorList>
    </citation>
    <scope>NUCLEOTIDE SEQUENCE [LARGE SCALE GENOMIC DNA]</scope>
    <source>
        <strain evidence="4">JCM 18077</strain>
    </source>
</reference>
<dbReference type="NCBIfam" id="TIGR00684">
    <property type="entry name" value="narJ"/>
    <property type="match status" value="1"/>
</dbReference>
<proteinExistence type="predicted"/>
<protein>
    <submittedName>
        <fullName evidence="3">Nitrate reductase molybdenum cofactor assembly chaperone</fullName>
    </submittedName>
</protein>
<dbReference type="Pfam" id="PF02613">
    <property type="entry name" value="Nitrate_red_del"/>
    <property type="match status" value="1"/>
</dbReference>